<proteinExistence type="predicted"/>
<dbReference type="Proteomes" id="UP001651690">
    <property type="component" value="Unassembled WGS sequence"/>
</dbReference>
<dbReference type="EMBL" id="JANDBD010000001">
    <property type="protein sequence ID" value="MCP9270937.1"/>
    <property type="molecule type" value="Genomic_DNA"/>
</dbReference>
<organism evidence="1 2">
    <name type="scientific">Mycolicibacterium arenosum</name>
    <dbReference type="NCBI Taxonomy" id="2952157"/>
    <lineage>
        <taxon>Bacteria</taxon>
        <taxon>Bacillati</taxon>
        <taxon>Actinomycetota</taxon>
        <taxon>Actinomycetes</taxon>
        <taxon>Mycobacteriales</taxon>
        <taxon>Mycobacteriaceae</taxon>
        <taxon>Mycolicibacterium</taxon>
    </lineage>
</organism>
<dbReference type="RefSeq" id="WP_255057908.1">
    <property type="nucleotide sequence ID" value="NZ_JANDBD010000001.1"/>
</dbReference>
<sequence length="71" mass="7839">MPERSSADHAHAVETMIVEERGQFAVEIAVVFADGVVRKRIDTHRTRRRAELAASVIKRAAERDLSGPLTG</sequence>
<reference evidence="1 2" key="1">
    <citation type="submission" date="2022-06" db="EMBL/GenBank/DDBJ databases">
        <title>Mycolicibacterium sp. CAU 1645 isolated from seawater.</title>
        <authorList>
            <person name="Kim W."/>
        </authorList>
    </citation>
    <scope>NUCLEOTIDE SEQUENCE [LARGE SCALE GENOMIC DNA]</scope>
    <source>
        <strain evidence="1 2">CAU 1645</strain>
    </source>
</reference>
<gene>
    <name evidence="1" type="ORF">NM203_01915</name>
</gene>
<name>A0ABT1LWS4_9MYCO</name>
<accession>A0ABT1LWS4</accession>
<protein>
    <submittedName>
        <fullName evidence="1">Uncharacterized protein</fullName>
    </submittedName>
</protein>
<evidence type="ECO:0000313" key="2">
    <source>
        <dbReference type="Proteomes" id="UP001651690"/>
    </source>
</evidence>
<keyword evidence="2" id="KW-1185">Reference proteome</keyword>
<evidence type="ECO:0000313" key="1">
    <source>
        <dbReference type="EMBL" id="MCP9270937.1"/>
    </source>
</evidence>
<comment type="caution">
    <text evidence="1">The sequence shown here is derived from an EMBL/GenBank/DDBJ whole genome shotgun (WGS) entry which is preliminary data.</text>
</comment>